<evidence type="ECO:0000313" key="6">
    <source>
        <dbReference type="EMBL" id="MDD2175812.1"/>
    </source>
</evidence>
<proteinExistence type="inferred from homology"/>
<gene>
    <name evidence="6" type="ORF">OIN59_00125</name>
</gene>
<feature type="compositionally biased region" description="Low complexity" evidence="4">
    <location>
        <begin position="168"/>
        <end position="178"/>
    </location>
</feature>
<evidence type="ECO:0000256" key="3">
    <source>
        <dbReference type="ARBA" id="ARBA00023004"/>
    </source>
</evidence>
<organism evidence="6 7">
    <name type="scientific">Acidovorax benzenivorans</name>
    <dbReference type="NCBI Taxonomy" id="2987520"/>
    <lineage>
        <taxon>Bacteria</taxon>
        <taxon>Pseudomonadati</taxon>
        <taxon>Pseudomonadota</taxon>
        <taxon>Betaproteobacteria</taxon>
        <taxon>Burkholderiales</taxon>
        <taxon>Comamonadaceae</taxon>
        <taxon>Acidovorax</taxon>
    </lineage>
</organism>
<dbReference type="Pfam" id="PF01814">
    <property type="entry name" value="Hemerythrin"/>
    <property type="match status" value="1"/>
</dbReference>
<dbReference type="RefSeq" id="WP_274105901.1">
    <property type="nucleotide sequence ID" value="NZ_JAPCKI010000001.1"/>
</dbReference>
<evidence type="ECO:0000256" key="4">
    <source>
        <dbReference type="SAM" id="MobiDB-lite"/>
    </source>
</evidence>
<feature type="domain" description="Hemerythrin-like" evidence="5">
    <location>
        <begin position="16"/>
        <end position="118"/>
    </location>
</feature>
<keyword evidence="3" id="KW-0408">Iron</keyword>
<dbReference type="PANTHER" id="PTHR37164">
    <property type="entry name" value="BACTERIOHEMERYTHRIN"/>
    <property type="match status" value="1"/>
</dbReference>
<evidence type="ECO:0000313" key="7">
    <source>
        <dbReference type="Proteomes" id="UP001148932"/>
    </source>
</evidence>
<keyword evidence="2" id="KW-0479">Metal-binding</keyword>
<evidence type="ECO:0000256" key="1">
    <source>
        <dbReference type="ARBA" id="ARBA00010587"/>
    </source>
</evidence>
<dbReference type="EMBL" id="JAPCKI010000001">
    <property type="protein sequence ID" value="MDD2175812.1"/>
    <property type="molecule type" value="Genomic_DNA"/>
</dbReference>
<dbReference type="NCBIfam" id="TIGR02481">
    <property type="entry name" value="hemeryth_dom"/>
    <property type="match status" value="1"/>
</dbReference>
<evidence type="ECO:0000256" key="2">
    <source>
        <dbReference type="ARBA" id="ARBA00022723"/>
    </source>
</evidence>
<dbReference type="Gene3D" id="1.20.120.50">
    <property type="entry name" value="Hemerythrin-like"/>
    <property type="match status" value="1"/>
</dbReference>
<dbReference type="InterPro" id="IPR050669">
    <property type="entry name" value="Hemerythrin"/>
</dbReference>
<dbReference type="PANTHER" id="PTHR37164:SF1">
    <property type="entry name" value="BACTERIOHEMERYTHRIN"/>
    <property type="match status" value="1"/>
</dbReference>
<feature type="region of interest" description="Disordered" evidence="4">
    <location>
        <begin position="157"/>
        <end position="178"/>
    </location>
</feature>
<dbReference type="InterPro" id="IPR012312">
    <property type="entry name" value="Hemerythrin-like"/>
</dbReference>
<reference evidence="6" key="1">
    <citation type="submission" date="2022-10" db="EMBL/GenBank/DDBJ databases">
        <title>Description of microaerobic benzene degrading bacteria.</title>
        <authorList>
            <person name="Bedics A."/>
            <person name="Tancsics A."/>
            <person name="Banerjee S."/>
        </authorList>
    </citation>
    <scope>NUCLEOTIDE SEQUENCE</scope>
    <source>
        <strain evidence="6">D2M1</strain>
    </source>
</reference>
<comment type="caution">
    <text evidence="6">The sequence shown here is derived from an EMBL/GenBank/DDBJ whole genome shotgun (WGS) entry which is preliminary data.</text>
</comment>
<protein>
    <submittedName>
        <fullName evidence="6">Hemerythrin</fullName>
    </submittedName>
</protein>
<keyword evidence="7" id="KW-1185">Reference proteome</keyword>
<dbReference type="InterPro" id="IPR035938">
    <property type="entry name" value="Hemerythrin-like_sf"/>
</dbReference>
<evidence type="ECO:0000259" key="5">
    <source>
        <dbReference type="Pfam" id="PF01814"/>
    </source>
</evidence>
<accession>A0ABT5RQ42</accession>
<comment type="similarity">
    <text evidence="1">Belongs to the hemerythrin family.</text>
</comment>
<sequence length="178" mass="19168">MAHLEWSDALNLDLPLMDDTHREFVDLLAAVDQAGDADLLSRWRTLVEHTEQHFGQEDDWMSSTRFASGNCHSMQHKVVLQVMREGTARAEQGDLQVLRVMASELALWFPQHAQSMDASLALHLRRVGFDPATGVVHAPGALPGALIHGCGGTTCSDSDAPGADESTAHPATAPAVPA</sequence>
<dbReference type="Proteomes" id="UP001148932">
    <property type="component" value="Unassembled WGS sequence"/>
</dbReference>
<dbReference type="InterPro" id="IPR012827">
    <property type="entry name" value="Hemerythrin_metal-bd"/>
</dbReference>
<name>A0ABT5RQ42_9BURK</name>
<dbReference type="SUPFAM" id="SSF47188">
    <property type="entry name" value="Hemerythrin-like"/>
    <property type="match status" value="1"/>
</dbReference>
<dbReference type="CDD" id="cd12107">
    <property type="entry name" value="Hemerythrin"/>
    <property type="match status" value="1"/>
</dbReference>